<dbReference type="Pfam" id="PF18159">
    <property type="entry name" value="S_4TM"/>
    <property type="match status" value="1"/>
</dbReference>
<gene>
    <name evidence="2" type="ORF">ASJ30_03755</name>
</gene>
<keyword evidence="1" id="KW-0812">Transmembrane</keyword>
<evidence type="ECO:0000313" key="2">
    <source>
        <dbReference type="EMBL" id="APH00757.1"/>
    </source>
</evidence>
<feature type="transmembrane region" description="Helical" evidence="1">
    <location>
        <begin position="207"/>
        <end position="227"/>
    </location>
</feature>
<evidence type="ECO:0000256" key="1">
    <source>
        <dbReference type="SAM" id="Phobius"/>
    </source>
</evidence>
<keyword evidence="1" id="KW-0472">Membrane</keyword>
<dbReference type="Proteomes" id="UP000182938">
    <property type="component" value="Chromosome"/>
</dbReference>
<sequence length="308" mass="33606">MATPADYQPPSSSAMKVRQNETQALRLLIAQRRWYRRAKRWLAVRWIGMIIIGLTAPVISVIWPSLAVAAGAVAGLWLFLGRTVLVLMQASITAKAAAVQEQLDFHIFGMPRTADRSTLPSLEEISAIAGPDDEVEAIAAKEELLDWYPINDADAGPVSVAIAQRANASYTDSLLRTTAIVWTVATAAWVIVLVIVSLLAGLSLSTFLLGIALPVLPAFLDVVQYVVGVWRSARDRADLARTIAGHLDGSAGPVQAEDLVVWQDRMYELRRAAPEVPDLLYKLKRKVNERAMTSAARQLSDKAKESGQ</sequence>
<feature type="transmembrane region" description="Helical" evidence="1">
    <location>
        <begin position="69"/>
        <end position="88"/>
    </location>
</feature>
<protein>
    <submittedName>
        <fullName evidence="2">Uncharacterized protein</fullName>
    </submittedName>
</protein>
<keyword evidence="1" id="KW-1133">Transmembrane helix</keyword>
<evidence type="ECO:0000313" key="3">
    <source>
        <dbReference type="Proteomes" id="UP000182938"/>
    </source>
</evidence>
<organism evidence="2 3">
    <name type="scientific">Janibacter indicus</name>
    <dbReference type="NCBI Taxonomy" id="857417"/>
    <lineage>
        <taxon>Bacteria</taxon>
        <taxon>Bacillati</taxon>
        <taxon>Actinomycetota</taxon>
        <taxon>Actinomycetes</taxon>
        <taxon>Micrococcales</taxon>
        <taxon>Intrasporangiaceae</taxon>
        <taxon>Janibacter</taxon>
    </lineage>
</organism>
<accession>A0A1L3MEB3</accession>
<name>A0A1L3MEB3_9MICO</name>
<feature type="transmembrane region" description="Helical" evidence="1">
    <location>
        <begin position="179"/>
        <end position="201"/>
    </location>
</feature>
<keyword evidence="3" id="KW-1185">Reference proteome</keyword>
<dbReference type="AlphaFoldDB" id="A0A1L3MEB3"/>
<proteinExistence type="predicted"/>
<dbReference type="InterPro" id="IPR049920">
    <property type="entry name" value="IK1_05631-like"/>
</dbReference>
<feature type="transmembrane region" description="Helical" evidence="1">
    <location>
        <begin position="42"/>
        <end position="63"/>
    </location>
</feature>
<reference evidence="2 3" key="1">
    <citation type="submission" date="2015-11" db="EMBL/GenBank/DDBJ databases">
        <authorList>
            <person name="Zhang Y."/>
            <person name="Guo Z."/>
        </authorList>
    </citation>
    <scope>NUCLEOTIDE SEQUENCE [LARGE SCALE GENOMIC DNA]</scope>
    <source>
        <strain evidence="2 3">YFY001</strain>
    </source>
</reference>
<dbReference type="EMBL" id="CP013290">
    <property type="protein sequence ID" value="APH00757.1"/>
    <property type="molecule type" value="Genomic_DNA"/>
</dbReference>
<dbReference type="KEGG" id="jte:ASJ30_03755"/>